<name>A0A022QRJ3_ERYGU</name>
<keyword evidence="2" id="KW-1185">Reference proteome</keyword>
<dbReference type="EMBL" id="KI631110">
    <property type="protein sequence ID" value="EYU30209.1"/>
    <property type="molecule type" value="Genomic_DNA"/>
</dbReference>
<dbReference type="Proteomes" id="UP000030748">
    <property type="component" value="Unassembled WGS sequence"/>
</dbReference>
<evidence type="ECO:0000313" key="2">
    <source>
        <dbReference type="Proteomes" id="UP000030748"/>
    </source>
</evidence>
<accession>A0A022QRJ3</accession>
<protein>
    <submittedName>
        <fullName evidence="1">Uncharacterized protein</fullName>
    </submittedName>
</protein>
<sequence>YEKPSKVKFSYKNLPNICLVTKISM</sequence>
<proteinExistence type="predicted"/>
<gene>
    <name evidence="1" type="ORF">MIMGU_mgv1a0194661mg</name>
</gene>
<feature type="non-terminal residue" evidence="1">
    <location>
        <position position="25"/>
    </location>
</feature>
<evidence type="ECO:0000313" key="1">
    <source>
        <dbReference type="EMBL" id="EYU30209.1"/>
    </source>
</evidence>
<dbReference type="AlphaFoldDB" id="A0A022QRJ3"/>
<feature type="non-terminal residue" evidence="1">
    <location>
        <position position="1"/>
    </location>
</feature>
<organism evidence="1 2">
    <name type="scientific">Erythranthe guttata</name>
    <name type="common">Yellow monkey flower</name>
    <name type="synonym">Mimulus guttatus</name>
    <dbReference type="NCBI Taxonomy" id="4155"/>
    <lineage>
        <taxon>Eukaryota</taxon>
        <taxon>Viridiplantae</taxon>
        <taxon>Streptophyta</taxon>
        <taxon>Embryophyta</taxon>
        <taxon>Tracheophyta</taxon>
        <taxon>Spermatophyta</taxon>
        <taxon>Magnoliopsida</taxon>
        <taxon>eudicotyledons</taxon>
        <taxon>Gunneridae</taxon>
        <taxon>Pentapetalae</taxon>
        <taxon>asterids</taxon>
        <taxon>lamiids</taxon>
        <taxon>Lamiales</taxon>
        <taxon>Phrymaceae</taxon>
        <taxon>Erythranthe</taxon>
    </lineage>
</organism>
<reference evidence="1 2" key="1">
    <citation type="journal article" date="2013" name="Proc. Natl. Acad. Sci. U.S.A.">
        <title>Fine-scale variation in meiotic recombination in Mimulus inferred from population shotgun sequencing.</title>
        <authorList>
            <person name="Hellsten U."/>
            <person name="Wright K.M."/>
            <person name="Jenkins J."/>
            <person name="Shu S."/>
            <person name="Yuan Y."/>
            <person name="Wessler S.R."/>
            <person name="Schmutz J."/>
            <person name="Willis J.H."/>
            <person name="Rokhsar D.S."/>
        </authorList>
    </citation>
    <scope>NUCLEOTIDE SEQUENCE [LARGE SCALE GENOMIC DNA]</scope>
    <source>
        <strain evidence="2">cv. DUN x IM62</strain>
    </source>
</reference>